<proteinExistence type="predicted"/>
<comment type="caution">
    <text evidence="1">The sequence shown here is derived from an EMBL/GenBank/DDBJ whole genome shotgun (WGS) entry which is preliminary data.</text>
</comment>
<organism evidence="1 2">
    <name type="scientific">Actinomadura parmotrematis</name>
    <dbReference type="NCBI Taxonomy" id="2864039"/>
    <lineage>
        <taxon>Bacteria</taxon>
        <taxon>Bacillati</taxon>
        <taxon>Actinomycetota</taxon>
        <taxon>Actinomycetes</taxon>
        <taxon>Streptosporangiales</taxon>
        <taxon>Thermomonosporaceae</taxon>
        <taxon>Actinomadura</taxon>
    </lineage>
</organism>
<dbReference type="EMBL" id="JAIBOA010000009">
    <property type="protein sequence ID" value="MBW8484016.1"/>
    <property type="molecule type" value="Genomic_DNA"/>
</dbReference>
<gene>
    <name evidence="1" type="ORF">K1Y72_16635</name>
</gene>
<sequence>MIGHRARHVLECSTYRLESHRAAATRYDEFAVRYQAAPRIAGPIAKPFHAS</sequence>
<name>A0ABS7FUP5_9ACTN</name>
<dbReference type="Proteomes" id="UP000774570">
    <property type="component" value="Unassembled WGS sequence"/>
</dbReference>
<reference evidence="1 2" key="1">
    <citation type="submission" date="2021-07" db="EMBL/GenBank/DDBJ databases">
        <title>Actinomadura sp. PM05-2 isolated from lichen.</title>
        <authorList>
            <person name="Somphong A."/>
            <person name="Phongsopitanun W."/>
            <person name="Tanasupawat S."/>
            <person name="Peongsungnone V."/>
        </authorList>
    </citation>
    <scope>NUCLEOTIDE SEQUENCE [LARGE SCALE GENOMIC DNA]</scope>
    <source>
        <strain evidence="1 2">PM05-2</strain>
    </source>
</reference>
<evidence type="ECO:0000313" key="2">
    <source>
        <dbReference type="Proteomes" id="UP000774570"/>
    </source>
</evidence>
<dbReference type="RefSeq" id="WP_220167289.1">
    <property type="nucleotide sequence ID" value="NZ_JAIBOA010000009.1"/>
</dbReference>
<evidence type="ECO:0000313" key="1">
    <source>
        <dbReference type="EMBL" id="MBW8484016.1"/>
    </source>
</evidence>
<protein>
    <submittedName>
        <fullName evidence="1">Uncharacterized protein</fullName>
    </submittedName>
</protein>
<accession>A0ABS7FUP5</accession>
<keyword evidence="2" id="KW-1185">Reference proteome</keyword>